<gene>
    <name evidence="1" type="ORF">P608_17460</name>
</gene>
<name>A0A0E3BR37_9BURK</name>
<evidence type="ECO:0000313" key="1">
    <source>
        <dbReference type="EMBL" id="KGH08707.1"/>
    </source>
</evidence>
<reference evidence="1 2" key="1">
    <citation type="submission" date="2013-09" db="EMBL/GenBank/DDBJ databases">
        <title>High correlation between genotypes and phenotypes of environmental bacteria Comamonas testosteroni strains.</title>
        <authorList>
            <person name="Liu L."/>
            <person name="Zhu W."/>
            <person name="Xia X."/>
            <person name="Xu B."/>
            <person name="Luo M."/>
            <person name="Wang G."/>
        </authorList>
    </citation>
    <scope>NUCLEOTIDE SEQUENCE [LARGE SCALE GENOMIC DNA]</scope>
    <source>
        <strain evidence="1 2">DF2</strain>
    </source>
</reference>
<evidence type="ECO:0000313" key="2">
    <source>
        <dbReference type="Proteomes" id="UP000029549"/>
    </source>
</evidence>
<accession>A0A0E3BR37</accession>
<protein>
    <submittedName>
        <fullName evidence="1">Membrane protein</fullName>
    </submittedName>
</protein>
<dbReference type="Pfam" id="PF05489">
    <property type="entry name" value="Phage_tail_X"/>
    <property type="match status" value="1"/>
</dbReference>
<dbReference type="PATRIC" id="fig|285.48.peg.3633"/>
<comment type="caution">
    <text evidence="1">The sequence shown here is derived from an EMBL/GenBank/DDBJ whole genome shotgun (WGS) entry which is preliminary data.</text>
</comment>
<organism evidence="1 2">
    <name type="scientific">Comamonas thiooxydans</name>
    <dbReference type="NCBI Taxonomy" id="363952"/>
    <lineage>
        <taxon>Bacteria</taxon>
        <taxon>Pseudomonadati</taxon>
        <taxon>Pseudomonadota</taxon>
        <taxon>Betaproteobacteria</taxon>
        <taxon>Burkholderiales</taxon>
        <taxon>Comamonadaceae</taxon>
        <taxon>Comamonas</taxon>
    </lineage>
</organism>
<dbReference type="Proteomes" id="UP000029549">
    <property type="component" value="Unassembled WGS sequence"/>
</dbReference>
<dbReference type="RefSeq" id="WP_034394696.1">
    <property type="nucleotide sequence ID" value="NZ_AWTM01000098.1"/>
</dbReference>
<dbReference type="InterPro" id="IPR008861">
    <property type="entry name" value="GpX-like"/>
</dbReference>
<proteinExistence type="predicted"/>
<dbReference type="EMBL" id="AWTP01000122">
    <property type="protein sequence ID" value="KGH08707.1"/>
    <property type="molecule type" value="Genomic_DNA"/>
</dbReference>
<dbReference type="AlphaFoldDB" id="A0A0E3BR37"/>
<sequence length="68" mass="7895">MYLTHITTEGERWDQLAWKYYGNALEYERIVAANPQVPITPTLLGGLRLSIPVIEETQIVEDLPPWKR</sequence>
<keyword evidence="2" id="KW-1185">Reference proteome</keyword>